<gene>
    <name evidence="1" type="ORF">CHR90_05925</name>
</gene>
<reference evidence="1 2" key="1">
    <citation type="submission" date="2017-07" db="EMBL/GenBank/DDBJ databases">
        <title>Elstera cyanobacteriorum sp. nov., a novel bacterium isolated from cyanobacterial aggregates in a eutrophic lake.</title>
        <authorList>
            <person name="Cai H."/>
        </authorList>
    </citation>
    <scope>NUCLEOTIDE SEQUENCE [LARGE SCALE GENOMIC DNA]</scope>
    <source>
        <strain evidence="1 2">TH019</strain>
    </source>
</reference>
<name>A0A255XTT0_9PROT</name>
<evidence type="ECO:0000313" key="2">
    <source>
        <dbReference type="Proteomes" id="UP000216361"/>
    </source>
</evidence>
<organism evidence="1 2">
    <name type="scientific">Elstera cyanobacteriorum</name>
    <dbReference type="NCBI Taxonomy" id="2022747"/>
    <lineage>
        <taxon>Bacteria</taxon>
        <taxon>Pseudomonadati</taxon>
        <taxon>Pseudomonadota</taxon>
        <taxon>Alphaproteobacteria</taxon>
        <taxon>Rhodospirillales</taxon>
        <taxon>Rhodospirillaceae</taxon>
        <taxon>Elstera</taxon>
    </lineage>
</organism>
<evidence type="ECO:0000313" key="1">
    <source>
        <dbReference type="EMBL" id="OYQ19660.1"/>
    </source>
</evidence>
<proteinExistence type="predicted"/>
<dbReference type="RefSeq" id="WP_094408079.1">
    <property type="nucleotide sequence ID" value="NZ_BMJZ01000006.1"/>
</dbReference>
<dbReference type="EMBL" id="NOXS01000030">
    <property type="protein sequence ID" value="OYQ19660.1"/>
    <property type="molecule type" value="Genomic_DNA"/>
</dbReference>
<dbReference type="AlphaFoldDB" id="A0A255XTT0"/>
<accession>A0A255XTT0</accession>
<sequence length="72" mass="7879">MPRTLAAFLLGLLVLGLGNAPGLTAWVRDVKPAALADRLLPAAEAWQRLTESLGTDRYLAWLRARRGDLLEP</sequence>
<protein>
    <submittedName>
        <fullName evidence="1">Uncharacterized protein</fullName>
    </submittedName>
</protein>
<keyword evidence="2" id="KW-1185">Reference proteome</keyword>
<comment type="caution">
    <text evidence="1">The sequence shown here is derived from an EMBL/GenBank/DDBJ whole genome shotgun (WGS) entry which is preliminary data.</text>
</comment>
<dbReference type="Proteomes" id="UP000216361">
    <property type="component" value="Unassembled WGS sequence"/>
</dbReference>